<dbReference type="GO" id="GO:0045505">
    <property type="term" value="F:dynein intermediate chain binding"/>
    <property type="evidence" value="ECO:0007669"/>
    <property type="project" value="InterPro"/>
</dbReference>
<dbReference type="PANTHER" id="PTHR46532">
    <property type="entry name" value="MALE FERTILITY FACTOR KL5"/>
    <property type="match status" value="1"/>
</dbReference>
<evidence type="ECO:0000256" key="2">
    <source>
        <dbReference type="SAM" id="Coils"/>
    </source>
</evidence>
<dbReference type="Pfam" id="PF12777">
    <property type="entry name" value="MT"/>
    <property type="match status" value="1"/>
</dbReference>
<evidence type="ECO:0000259" key="3">
    <source>
        <dbReference type="Pfam" id="PF12777"/>
    </source>
</evidence>
<feature type="coiled-coil region" evidence="2">
    <location>
        <begin position="98"/>
        <end position="143"/>
    </location>
</feature>
<dbReference type="GO" id="GO:0005858">
    <property type="term" value="C:axonemal dynein complex"/>
    <property type="evidence" value="ECO:0007669"/>
    <property type="project" value="TreeGrafter"/>
</dbReference>
<dbReference type="InterPro" id="IPR026983">
    <property type="entry name" value="DHC"/>
</dbReference>
<dbReference type="GO" id="GO:0007018">
    <property type="term" value="P:microtubule-based movement"/>
    <property type="evidence" value="ECO:0007669"/>
    <property type="project" value="InterPro"/>
</dbReference>
<feature type="domain" description="Dynein heavy chain coiled coil stalk" evidence="3">
    <location>
        <begin position="91"/>
        <end position="208"/>
    </location>
</feature>
<dbReference type="WBParaSite" id="PEQ_0000088201-mRNA-1">
    <property type="protein sequence ID" value="PEQ_0000088201-mRNA-1"/>
    <property type="gene ID" value="PEQ_0000088201"/>
</dbReference>
<dbReference type="AlphaFoldDB" id="A0A914RGN1"/>
<dbReference type="InterPro" id="IPR024317">
    <property type="entry name" value="Dynein_heavy_chain_D4_dom"/>
</dbReference>
<proteinExistence type="inferred from homology"/>
<evidence type="ECO:0000256" key="1">
    <source>
        <dbReference type="ARBA" id="ARBA00008887"/>
    </source>
</evidence>
<sequence>MRNLHVVFTMNPSGEGLRERASTSPALFNRCVLNWFGDWTDSALYQLNENEAKRGHRVMAITPRHFLDFIKHYINVFHEKRRDLEEEKLHLNIGLSKIKETEEQVLELQKSLTLKSSELEAKKSAANAKLKEMLSDQQKAEKEKIASEQLQKELAASLIEIGKKRTEVQKDLAQVEPAVEEAQQAVKGIRKTQLVEVRSMASPPHLVRLALESICLLLGEVCFYCDSALYAPISCE</sequence>
<dbReference type="GO" id="GO:0051959">
    <property type="term" value="F:dynein light intermediate chain binding"/>
    <property type="evidence" value="ECO:0007669"/>
    <property type="project" value="InterPro"/>
</dbReference>
<evidence type="ECO:0000313" key="5">
    <source>
        <dbReference type="Proteomes" id="UP000887564"/>
    </source>
</evidence>
<dbReference type="Gene3D" id="3.40.50.300">
    <property type="entry name" value="P-loop containing nucleotide triphosphate hydrolases"/>
    <property type="match status" value="1"/>
</dbReference>
<organism evidence="5 6">
    <name type="scientific">Parascaris equorum</name>
    <name type="common">Equine roundworm</name>
    <dbReference type="NCBI Taxonomy" id="6256"/>
    <lineage>
        <taxon>Eukaryota</taxon>
        <taxon>Metazoa</taxon>
        <taxon>Ecdysozoa</taxon>
        <taxon>Nematoda</taxon>
        <taxon>Chromadorea</taxon>
        <taxon>Rhabditida</taxon>
        <taxon>Spirurina</taxon>
        <taxon>Ascaridomorpha</taxon>
        <taxon>Ascaridoidea</taxon>
        <taxon>Ascarididae</taxon>
        <taxon>Parascaris</taxon>
    </lineage>
</organism>
<comment type="similarity">
    <text evidence="1">Belongs to the dynein heavy chain family.</text>
</comment>
<dbReference type="InterPro" id="IPR027417">
    <property type="entry name" value="P-loop_NTPase"/>
</dbReference>
<dbReference type="Pfam" id="PF12780">
    <property type="entry name" value="AAA_8"/>
    <property type="match status" value="1"/>
</dbReference>
<dbReference type="Proteomes" id="UP000887564">
    <property type="component" value="Unplaced"/>
</dbReference>
<dbReference type="Gene3D" id="1.20.920.20">
    <property type="match status" value="1"/>
</dbReference>
<dbReference type="SUPFAM" id="SSF52540">
    <property type="entry name" value="P-loop containing nucleoside triphosphate hydrolases"/>
    <property type="match status" value="1"/>
</dbReference>
<reference evidence="6" key="1">
    <citation type="submission" date="2022-11" db="UniProtKB">
        <authorList>
            <consortium name="WormBaseParasite"/>
        </authorList>
    </citation>
    <scope>IDENTIFICATION</scope>
</reference>
<keyword evidence="2" id="KW-0175">Coiled coil</keyword>
<keyword evidence="5" id="KW-1185">Reference proteome</keyword>
<dbReference type="PANTHER" id="PTHR46532:SF4">
    <property type="entry name" value="AAA+ ATPASE DOMAIN-CONTAINING PROTEIN"/>
    <property type="match status" value="1"/>
</dbReference>
<evidence type="ECO:0000313" key="6">
    <source>
        <dbReference type="WBParaSite" id="PEQ_0000088201-mRNA-1"/>
    </source>
</evidence>
<dbReference type="InterPro" id="IPR024743">
    <property type="entry name" value="Dynein_HC_stalk"/>
</dbReference>
<feature type="domain" description="Dynein heavy chain AAA module D4" evidence="4">
    <location>
        <begin position="3"/>
        <end position="48"/>
    </location>
</feature>
<name>A0A914RGN1_PAREQ</name>
<evidence type="ECO:0000259" key="4">
    <source>
        <dbReference type="Pfam" id="PF12780"/>
    </source>
</evidence>
<protein>
    <submittedName>
        <fullName evidence="6">Dynein heavy chain AAA module D4 domain-containing protein</fullName>
    </submittedName>
</protein>
<accession>A0A914RGN1</accession>